<dbReference type="Proteomes" id="UP000327478">
    <property type="component" value="Chromosome"/>
</dbReference>
<evidence type="ECO:0000256" key="1">
    <source>
        <dbReference type="ARBA" id="ARBA00007118"/>
    </source>
</evidence>
<feature type="binding site" evidence="8">
    <location>
        <position position="45"/>
    </location>
    <ligand>
        <name>FMN</name>
        <dbReference type="ChEBI" id="CHEBI:58210"/>
        <note>ligand shared between dimeric partners</note>
    </ligand>
</feature>
<evidence type="ECO:0000313" key="10">
    <source>
        <dbReference type="EMBL" id="MQW92926.1"/>
    </source>
</evidence>
<dbReference type="SUPFAM" id="SSF55469">
    <property type="entry name" value="FMN-dependent nitroreductase-like"/>
    <property type="match status" value="1"/>
</dbReference>
<keyword evidence="2 7" id="KW-0285">Flavoprotein</keyword>
<sequence length="202" mass="22391">MMESVVDIVHQNMHQRQSIGHLLQPAPNTEQLELAFQAALTAPDHHRLKPTKFVVISPEQREAFGELLSQALVDLGETEIAQIERVKNHPLRAPLLVLALTTLQDHPKVPHFEQILSSGAAIQNFILSLQVQGFSTIWRSGAVVKSVLLKEALGITAHDLVSGIIYIGTAAKAIAPRAEIDAQQYVSHWHEHHEVNVRSSEQ</sequence>
<organism evidence="10 13">
    <name type="scientific">Acinetobacter wanghuae</name>
    <dbReference type="NCBI Taxonomy" id="2662362"/>
    <lineage>
        <taxon>Bacteria</taxon>
        <taxon>Pseudomonadati</taxon>
        <taxon>Pseudomonadota</taxon>
        <taxon>Gammaproteobacteria</taxon>
        <taxon>Moraxellales</taxon>
        <taxon>Moraxellaceae</taxon>
        <taxon>Acinetobacter</taxon>
    </lineage>
</organism>
<dbReference type="PANTHER" id="PTHR43821">
    <property type="entry name" value="NAD(P)H NITROREDUCTASE YDJA-RELATED"/>
    <property type="match status" value="1"/>
</dbReference>
<dbReference type="PANTHER" id="PTHR43821:SF1">
    <property type="entry name" value="NAD(P)H NITROREDUCTASE YDJA-RELATED"/>
    <property type="match status" value="1"/>
</dbReference>
<dbReference type="EMBL" id="WITK01000019">
    <property type="protein sequence ID" value="MQW92926.1"/>
    <property type="molecule type" value="Genomic_DNA"/>
</dbReference>
<evidence type="ECO:0000256" key="5">
    <source>
        <dbReference type="ARBA" id="ARBA00023002"/>
    </source>
</evidence>
<evidence type="ECO:0000313" key="13">
    <source>
        <dbReference type="Proteomes" id="UP000480556"/>
    </source>
</evidence>
<evidence type="ECO:0000313" key="11">
    <source>
        <dbReference type="EMBL" id="QGA10817.1"/>
    </source>
</evidence>
<dbReference type="EC" id="1.-.-.-" evidence="7"/>
<dbReference type="InterPro" id="IPR029479">
    <property type="entry name" value="Nitroreductase"/>
</dbReference>
<keyword evidence="6 7" id="KW-0520">NAD</keyword>
<keyword evidence="5 7" id="KW-0560">Oxidoreductase</keyword>
<dbReference type="RefSeq" id="WP_153371216.1">
    <property type="nucleotide sequence ID" value="NZ_CP045650.1"/>
</dbReference>
<dbReference type="Gene3D" id="3.40.109.10">
    <property type="entry name" value="NADH Oxidase"/>
    <property type="match status" value="1"/>
</dbReference>
<evidence type="ECO:0000256" key="6">
    <source>
        <dbReference type="ARBA" id="ARBA00023027"/>
    </source>
</evidence>
<dbReference type="InterPro" id="IPR052530">
    <property type="entry name" value="NAD(P)H_nitroreductase"/>
</dbReference>
<evidence type="ECO:0000256" key="3">
    <source>
        <dbReference type="ARBA" id="ARBA00022643"/>
    </source>
</evidence>
<protein>
    <recommendedName>
        <fullName evidence="7">Putative NAD(P)H nitroreductase</fullName>
        <ecNumber evidence="7">1.-.-.-</ecNumber>
    </recommendedName>
</protein>
<feature type="binding site" description="in other chain" evidence="8">
    <location>
        <begin position="138"/>
        <end position="140"/>
    </location>
    <ligand>
        <name>FMN</name>
        <dbReference type="ChEBI" id="CHEBI:58210"/>
        <note>ligand shared between dimeric partners</note>
    </ligand>
</feature>
<keyword evidence="12" id="KW-1185">Reference proteome</keyword>
<gene>
    <name evidence="11" type="ORF">GFH30_05160</name>
    <name evidence="10" type="ORF">GHJ48_11095</name>
</gene>
<dbReference type="Pfam" id="PF00881">
    <property type="entry name" value="Nitroreductase"/>
    <property type="match status" value="1"/>
</dbReference>
<dbReference type="AlphaFoldDB" id="A0A5Q0P0Y5"/>
<accession>A0A5Q0P0Y5</accession>
<feature type="domain" description="Nitroreductase" evidence="9">
    <location>
        <begin position="15"/>
        <end position="168"/>
    </location>
</feature>
<feature type="binding site" description="in other chain" evidence="8">
    <location>
        <begin position="16"/>
        <end position="18"/>
    </location>
    <ligand>
        <name>FMN</name>
        <dbReference type="ChEBI" id="CHEBI:58210"/>
        <note>ligand shared between dimeric partners</note>
    </ligand>
</feature>
<dbReference type="Proteomes" id="UP000480556">
    <property type="component" value="Unassembled WGS sequence"/>
</dbReference>
<dbReference type="InterPro" id="IPR000415">
    <property type="entry name" value="Nitroreductase-like"/>
</dbReference>
<proteinExistence type="inferred from homology"/>
<evidence type="ECO:0000256" key="7">
    <source>
        <dbReference type="PIRNR" id="PIRNR000232"/>
    </source>
</evidence>
<evidence type="ECO:0000256" key="8">
    <source>
        <dbReference type="PIRSR" id="PIRSR000232-1"/>
    </source>
</evidence>
<evidence type="ECO:0000313" key="12">
    <source>
        <dbReference type="Proteomes" id="UP000327478"/>
    </source>
</evidence>
<dbReference type="GO" id="GO:0016491">
    <property type="term" value="F:oxidoreductase activity"/>
    <property type="evidence" value="ECO:0007669"/>
    <property type="project" value="UniProtKB-UniRule"/>
</dbReference>
<dbReference type="InterPro" id="IPR026021">
    <property type="entry name" value="YdjA-like"/>
</dbReference>
<dbReference type="PIRSF" id="PIRSF000232">
    <property type="entry name" value="YdjA"/>
    <property type="match status" value="1"/>
</dbReference>
<keyword evidence="3 7" id="KW-0288">FMN</keyword>
<comment type="cofactor">
    <cofactor evidence="8">
        <name>FMN</name>
        <dbReference type="ChEBI" id="CHEBI:58210"/>
    </cofactor>
    <text evidence="8">Binds 1 FMN per subunit.</text>
</comment>
<comment type="similarity">
    <text evidence="1 7">Belongs to the nitroreductase family.</text>
</comment>
<evidence type="ECO:0000259" key="9">
    <source>
        <dbReference type="Pfam" id="PF00881"/>
    </source>
</evidence>
<reference evidence="12 13" key="1">
    <citation type="submission" date="2019-10" db="EMBL/GenBank/DDBJ databases">
        <authorList>
            <person name="Dong K."/>
        </authorList>
    </citation>
    <scope>NUCLEOTIDE SEQUENCE [LARGE SCALE GENOMIC DNA]</scope>
    <source>
        <strain evidence="12">dk386</strain>
        <strain evidence="11">Dk386</strain>
        <strain evidence="10">Dk771</strain>
        <strain evidence="13">dk771</strain>
    </source>
</reference>
<evidence type="ECO:0000256" key="2">
    <source>
        <dbReference type="ARBA" id="ARBA00022630"/>
    </source>
</evidence>
<evidence type="ECO:0000256" key="4">
    <source>
        <dbReference type="ARBA" id="ARBA00022857"/>
    </source>
</evidence>
<name>A0A5Q0P0Y5_9GAMM</name>
<dbReference type="CDD" id="cd02135">
    <property type="entry name" value="YdjA-like"/>
    <property type="match status" value="1"/>
</dbReference>
<keyword evidence="4 7" id="KW-0521">NADP</keyword>
<dbReference type="EMBL" id="CP045650">
    <property type="protein sequence ID" value="QGA10817.1"/>
    <property type="molecule type" value="Genomic_DNA"/>
</dbReference>